<dbReference type="InterPro" id="IPR003768">
    <property type="entry name" value="ScpA"/>
</dbReference>
<protein>
    <recommendedName>
        <fullName evidence="2 3">Segregation and condensation protein A</fullName>
    </recommendedName>
</protein>
<evidence type="ECO:0000313" key="4">
    <source>
        <dbReference type="EMBL" id="SEF75108.1"/>
    </source>
</evidence>
<dbReference type="InterPro" id="IPR023093">
    <property type="entry name" value="ScpA-like_C"/>
</dbReference>
<accession>A0A1H5UKZ9</accession>
<dbReference type="NCBIfam" id="NF000994">
    <property type="entry name" value="PRK00104.1-3"/>
    <property type="match status" value="1"/>
</dbReference>
<reference evidence="5" key="1">
    <citation type="submission" date="2016-10" db="EMBL/GenBank/DDBJ databases">
        <authorList>
            <person name="Varghese N."/>
            <person name="Submissions S."/>
        </authorList>
    </citation>
    <scope>NUCLEOTIDE SEQUENCE [LARGE SCALE GENOMIC DNA]</scope>
    <source>
        <strain evidence="5">DSM 5463</strain>
    </source>
</reference>
<dbReference type="GO" id="GO:0006260">
    <property type="term" value="P:DNA replication"/>
    <property type="evidence" value="ECO:0007669"/>
    <property type="project" value="UniProtKB-UniRule"/>
</dbReference>
<sequence>MSINVKLDIFEGPLDLLLHLIKKSEVDIYDIPIAEITEQYLEYLKAMEELDLEIASEFIVMAATLLEIKSKMLLPKPKTNSEEAVDQDPRTELVEKLIEYKKFKEFANFLREITQDYEIYFKAPEIIDDIKDNRDVFLKNINLENLMHAFKKVMDSYEKRQNKKSNIPQNIDHDEYKIEDKMDEILRLIKVKKKMYFKDFFAVAKTKLEIIVTFLAMLELIKLRHIVVYQEVNFSDIIIEEMGE</sequence>
<dbReference type="Gene3D" id="1.10.10.580">
    <property type="entry name" value="Structural maintenance of chromosome 1. Chain E"/>
    <property type="match status" value="1"/>
</dbReference>
<dbReference type="GO" id="GO:0005737">
    <property type="term" value="C:cytoplasm"/>
    <property type="evidence" value="ECO:0007669"/>
    <property type="project" value="UniProtKB-SubCell"/>
</dbReference>
<dbReference type="RefSeq" id="WP_103895912.1">
    <property type="nucleotide sequence ID" value="NZ_FNUK01000009.1"/>
</dbReference>
<evidence type="ECO:0000313" key="5">
    <source>
        <dbReference type="Proteomes" id="UP000242850"/>
    </source>
</evidence>
<dbReference type="OrthoDB" id="9811016at2"/>
<dbReference type="GO" id="GO:0051301">
    <property type="term" value="P:cell division"/>
    <property type="evidence" value="ECO:0007669"/>
    <property type="project" value="UniProtKB-KW"/>
</dbReference>
<name>A0A1H5UKZ9_9CLOT</name>
<comment type="subcellular location">
    <subcellularLocation>
        <location evidence="3">Cytoplasm</location>
    </subcellularLocation>
    <text evidence="3">Associated with two foci at the outer edges of the nucleoid region in young cells, and at four foci within both cell halves in older cells.</text>
</comment>
<evidence type="ECO:0000256" key="2">
    <source>
        <dbReference type="ARBA" id="ARBA00044777"/>
    </source>
</evidence>
<comment type="similarity">
    <text evidence="3">Belongs to the ScpA family.</text>
</comment>
<dbReference type="PANTHER" id="PTHR33969">
    <property type="entry name" value="SEGREGATION AND CONDENSATION PROTEIN A"/>
    <property type="match status" value="1"/>
</dbReference>
<dbReference type="GO" id="GO:0007059">
    <property type="term" value="P:chromosome segregation"/>
    <property type="evidence" value="ECO:0007669"/>
    <property type="project" value="UniProtKB-UniRule"/>
</dbReference>
<gene>
    <name evidence="3" type="primary">scpA</name>
    <name evidence="4" type="ORF">SAMN05660865_00931</name>
</gene>
<keyword evidence="1 3" id="KW-0159">Chromosome partition</keyword>
<dbReference type="Gene3D" id="6.10.250.2410">
    <property type="match status" value="1"/>
</dbReference>
<dbReference type="PANTHER" id="PTHR33969:SF2">
    <property type="entry name" value="SEGREGATION AND CONDENSATION PROTEIN A"/>
    <property type="match status" value="1"/>
</dbReference>
<dbReference type="EMBL" id="FNUK01000009">
    <property type="protein sequence ID" value="SEF75108.1"/>
    <property type="molecule type" value="Genomic_DNA"/>
</dbReference>
<organism evidence="4 5">
    <name type="scientific">Caloramator fervidus</name>
    <dbReference type="NCBI Taxonomy" id="29344"/>
    <lineage>
        <taxon>Bacteria</taxon>
        <taxon>Bacillati</taxon>
        <taxon>Bacillota</taxon>
        <taxon>Clostridia</taxon>
        <taxon>Eubacteriales</taxon>
        <taxon>Clostridiaceae</taxon>
        <taxon>Caloramator</taxon>
    </lineage>
</organism>
<keyword evidence="5" id="KW-1185">Reference proteome</keyword>
<evidence type="ECO:0000256" key="3">
    <source>
        <dbReference type="HAMAP-Rule" id="MF_01805"/>
    </source>
</evidence>
<keyword evidence="3" id="KW-0963">Cytoplasm</keyword>
<keyword evidence="3" id="KW-0132">Cell division</keyword>
<proteinExistence type="inferred from homology"/>
<comment type="function">
    <text evidence="3">Participates in chromosomal partition during cell division. May act via the formation of a condensin-like complex containing Smc and ScpB that pull DNA away from mid-cell into both cell halves.</text>
</comment>
<keyword evidence="3" id="KW-0131">Cell cycle</keyword>
<dbReference type="Proteomes" id="UP000242850">
    <property type="component" value="Unassembled WGS sequence"/>
</dbReference>
<dbReference type="AlphaFoldDB" id="A0A1H5UKZ9"/>
<comment type="subunit">
    <text evidence="3">Component of a cohesin-like complex composed of ScpA, ScpB and the Smc homodimer, in which ScpA and ScpB bind to the head domain of Smc. The presence of the three proteins is required for the association of the complex with DNA.</text>
</comment>
<dbReference type="HAMAP" id="MF_01805">
    <property type="entry name" value="ScpA"/>
    <property type="match status" value="1"/>
</dbReference>
<evidence type="ECO:0000256" key="1">
    <source>
        <dbReference type="ARBA" id="ARBA00022829"/>
    </source>
</evidence>
<dbReference type="Pfam" id="PF02616">
    <property type="entry name" value="SMC_ScpA"/>
    <property type="match status" value="1"/>
</dbReference>